<proteinExistence type="predicted"/>
<dbReference type="InterPro" id="IPR025295">
    <property type="entry name" value="eCIS_core_dom"/>
</dbReference>
<dbReference type="RefSeq" id="WP_341428927.1">
    <property type="nucleotide sequence ID" value="NZ_JBBUTG010000029.1"/>
</dbReference>
<evidence type="ECO:0000256" key="1">
    <source>
        <dbReference type="SAM" id="MobiDB-lite"/>
    </source>
</evidence>
<protein>
    <submittedName>
        <fullName evidence="3">DUF4157 domain-containing protein</fullName>
    </submittedName>
</protein>
<dbReference type="Proteomes" id="UP001371218">
    <property type="component" value="Unassembled WGS sequence"/>
</dbReference>
<accession>A0ABU9BZE7</accession>
<feature type="region of interest" description="Disordered" evidence="1">
    <location>
        <begin position="1"/>
        <end position="44"/>
    </location>
</feature>
<keyword evidence="4" id="KW-1185">Reference proteome</keyword>
<reference evidence="3 4" key="1">
    <citation type="submission" date="2024-04" db="EMBL/GenBank/DDBJ databases">
        <title>Novel species of the genus Ideonella isolated from streams.</title>
        <authorList>
            <person name="Lu H."/>
        </authorList>
    </citation>
    <scope>NUCLEOTIDE SEQUENCE [LARGE SCALE GENOMIC DNA]</scope>
    <source>
        <strain evidence="3 4">DXS29W</strain>
    </source>
</reference>
<sequence>MSTAPRRRHKAKCVDSPLHVPASEADNLARTGDTRGWSDSPRQLKQTTQIAQLRTTDPTAVPHQDGLPDGLRRGIESLSGVDMSGVQVHRNSVKAAALGAHAYAQGTHIHLGPGQEKHLPHEAWHVVQQHQGRVPPTHQVAGVAVNGDASLEREADTMGSRAMSVAQRTTRSTPDAAVQRRAIVQRAAGEVTQLSFMSRWRWGDYFTALGHLRCDAIDTGEARTTMEETVNAQGDVTHRIVHLHTYTNDAWGEVGTVTMDRSPRPAVQGPLPFGGGALPGPGYDDRELTLHTAAAGGAGNAGVATHLFPAVLAWIDRSLHGVQQLNMNPAGGAASKSVIAELGARLGDPTSHGHANTARATRKAAEVAARNAATLGGPAVVGIGAAAGAGALNTWDTRLNTEHDHDLRSLDASPHAGLSVSADGMTLAGPAAPADIATMQAQRDFFANTLALVVPDPVINAAHPAAAHFQAAAALTNMVIAADPRSAARILRMARLSSRSGAAGTGGALDAGYQITLGGAALQHLMPNATGP</sequence>
<dbReference type="EMBL" id="JBBUTG010000029">
    <property type="protein sequence ID" value="MEK8034499.1"/>
    <property type="molecule type" value="Genomic_DNA"/>
</dbReference>
<feature type="domain" description="eCIS core" evidence="2">
    <location>
        <begin position="67"/>
        <end position="132"/>
    </location>
</feature>
<evidence type="ECO:0000259" key="2">
    <source>
        <dbReference type="Pfam" id="PF13699"/>
    </source>
</evidence>
<dbReference type="Pfam" id="PF13699">
    <property type="entry name" value="eCIS_core"/>
    <property type="match status" value="1"/>
</dbReference>
<comment type="caution">
    <text evidence="3">The sequence shown here is derived from an EMBL/GenBank/DDBJ whole genome shotgun (WGS) entry which is preliminary data.</text>
</comment>
<organism evidence="3 4">
    <name type="scientific">Ideonella lacteola</name>
    <dbReference type="NCBI Taxonomy" id="2984193"/>
    <lineage>
        <taxon>Bacteria</taxon>
        <taxon>Pseudomonadati</taxon>
        <taxon>Pseudomonadota</taxon>
        <taxon>Betaproteobacteria</taxon>
        <taxon>Burkholderiales</taxon>
        <taxon>Sphaerotilaceae</taxon>
        <taxon>Ideonella</taxon>
    </lineage>
</organism>
<gene>
    <name evidence="3" type="ORF">AACH06_27025</name>
</gene>
<name>A0ABU9BZE7_9BURK</name>
<feature type="compositionally biased region" description="Basic residues" evidence="1">
    <location>
        <begin position="1"/>
        <end position="11"/>
    </location>
</feature>
<evidence type="ECO:0000313" key="4">
    <source>
        <dbReference type="Proteomes" id="UP001371218"/>
    </source>
</evidence>
<evidence type="ECO:0000313" key="3">
    <source>
        <dbReference type="EMBL" id="MEK8034499.1"/>
    </source>
</evidence>